<feature type="chain" id="PRO_5043393470" evidence="2">
    <location>
        <begin position="20"/>
        <end position="172"/>
    </location>
</feature>
<name>A0AAV1W893_LUPLU</name>
<dbReference type="Proteomes" id="UP001497480">
    <property type="component" value="Unassembled WGS sequence"/>
</dbReference>
<feature type="region of interest" description="Disordered" evidence="1">
    <location>
        <begin position="19"/>
        <end position="147"/>
    </location>
</feature>
<evidence type="ECO:0000313" key="4">
    <source>
        <dbReference type="Proteomes" id="UP001497480"/>
    </source>
</evidence>
<feature type="compositionally biased region" description="Low complexity" evidence="1">
    <location>
        <begin position="83"/>
        <end position="107"/>
    </location>
</feature>
<organism evidence="3 4">
    <name type="scientific">Lupinus luteus</name>
    <name type="common">European yellow lupine</name>
    <dbReference type="NCBI Taxonomy" id="3873"/>
    <lineage>
        <taxon>Eukaryota</taxon>
        <taxon>Viridiplantae</taxon>
        <taxon>Streptophyta</taxon>
        <taxon>Embryophyta</taxon>
        <taxon>Tracheophyta</taxon>
        <taxon>Spermatophyta</taxon>
        <taxon>Magnoliopsida</taxon>
        <taxon>eudicotyledons</taxon>
        <taxon>Gunneridae</taxon>
        <taxon>Pentapetalae</taxon>
        <taxon>rosids</taxon>
        <taxon>fabids</taxon>
        <taxon>Fabales</taxon>
        <taxon>Fabaceae</taxon>
        <taxon>Papilionoideae</taxon>
        <taxon>50 kb inversion clade</taxon>
        <taxon>genistoids sensu lato</taxon>
        <taxon>core genistoids</taxon>
        <taxon>Genisteae</taxon>
        <taxon>Lupinus</taxon>
    </lineage>
</organism>
<keyword evidence="2" id="KW-0732">Signal</keyword>
<gene>
    <name evidence="3" type="ORF">LLUT_LOCUS6635</name>
</gene>
<feature type="compositionally biased region" description="Pro residues" evidence="1">
    <location>
        <begin position="70"/>
        <end position="82"/>
    </location>
</feature>
<accession>A0AAV1W893</accession>
<keyword evidence="4" id="KW-1185">Reference proteome</keyword>
<evidence type="ECO:0000256" key="2">
    <source>
        <dbReference type="SAM" id="SignalP"/>
    </source>
</evidence>
<proteinExistence type="predicted"/>
<evidence type="ECO:0000256" key="1">
    <source>
        <dbReference type="SAM" id="MobiDB-lite"/>
    </source>
</evidence>
<dbReference type="AlphaFoldDB" id="A0AAV1W893"/>
<feature type="compositionally biased region" description="Low complexity" evidence="1">
    <location>
        <begin position="21"/>
        <end position="52"/>
    </location>
</feature>
<reference evidence="3 4" key="1">
    <citation type="submission" date="2024-03" db="EMBL/GenBank/DDBJ databases">
        <authorList>
            <person name="Martinez-Hernandez J."/>
        </authorList>
    </citation>
    <scope>NUCLEOTIDE SEQUENCE [LARGE SCALE GENOMIC DNA]</scope>
</reference>
<feature type="signal peptide" evidence="2">
    <location>
        <begin position="1"/>
        <end position="19"/>
    </location>
</feature>
<sequence>MATLSIFFLFALLATGSLGQSSSQAPTHSASSPTATPTAKFSPPPQAAASPKATPPPPSKATPPTSTAKSPPPTSHSAPPPKTTTSPPSSTPDSSEAPTTSSTASPTDSPPAPPTSSPATAPAADVSGVSEAPAEAALSPGPSSNTVSLYKFPGGGYVLSATVAAVLFLMQI</sequence>
<evidence type="ECO:0000313" key="3">
    <source>
        <dbReference type="EMBL" id="CAL0305575.1"/>
    </source>
</evidence>
<protein>
    <submittedName>
        <fullName evidence="3">Uncharacterized protein</fullName>
    </submittedName>
</protein>
<dbReference type="EMBL" id="CAXHTB010000004">
    <property type="protein sequence ID" value="CAL0305575.1"/>
    <property type="molecule type" value="Genomic_DNA"/>
</dbReference>
<comment type="caution">
    <text evidence="3">The sequence shown here is derived from an EMBL/GenBank/DDBJ whole genome shotgun (WGS) entry which is preliminary data.</text>
</comment>